<evidence type="ECO:0000313" key="2">
    <source>
        <dbReference type="EMBL" id="MBP1970008.1"/>
    </source>
</evidence>
<protein>
    <submittedName>
        <fullName evidence="2">Alkaline phosphatase</fullName>
    </submittedName>
</protein>
<dbReference type="Gene3D" id="3.40.720.10">
    <property type="entry name" value="Alkaline Phosphatase, subunit A"/>
    <property type="match status" value="1"/>
</dbReference>
<reference evidence="2 3" key="1">
    <citation type="submission" date="2021-03" db="EMBL/GenBank/DDBJ databases">
        <title>Genomic Encyclopedia of Type Strains, Phase IV (KMG-IV): sequencing the most valuable type-strain genomes for metagenomic binning, comparative biology and taxonomic classification.</title>
        <authorList>
            <person name="Goeker M."/>
        </authorList>
    </citation>
    <scope>NUCLEOTIDE SEQUENCE [LARGE SCALE GENOMIC DNA]</scope>
    <source>
        <strain evidence="2 3">DSM 25609</strain>
    </source>
</reference>
<comment type="caution">
    <text evidence="2">The sequence shown here is derived from an EMBL/GenBank/DDBJ whole genome shotgun (WGS) entry which is preliminary data.</text>
</comment>
<dbReference type="RefSeq" id="WP_209463165.1">
    <property type="nucleotide sequence ID" value="NZ_CP110224.1"/>
</dbReference>
<proteinExistence type="predicted"/>
<dbReference type="EMBL" id="JAGGKX010000009">
    <property type="protein sequence ID" value="MBP1970008.1"/>
    <property type="molecule type" value="Genomic_DNA"/>
</dbReference>
<dbReference type="SUPFAM" id="SSF53649">
    <property type="entry name" value="Alkaline phosphatase-like"/>
    <property type="match status" value="1"/>
</dbReference>
<dbReference type="Proteomes" id="UP001519345">
    <property type="component" value="Unassembled WGS sequence"/>
</dbReference>
<dbReference type="InterPro" id="IPR017850">
    <property type="entry name" value="Alkaline_phosphatase_core_sf"/>
</dbReference>
<dbReference type="InterPro" id="IPR001952">
    <property type="entry name" value="Alkaline_phosphatase"/>
</dbReference>
<feature type="region of interest" description="Disordered" evidence="1">
    <location>
        <begin position="1"/>
        <end position="20"/>
    </location>
</feature>
<gene>
    <name evidence="2" type="ORF">J2Z83_002116</name>
</gene>
<dbReference type="Pfam" id="PF00245">
    <property type="entry name" value="Alk_phosphatase"/>
    <property type="match status" value="1"/>
</dbReference>
<feature type="compositionally biased region" description="Basic and acidic residues" evidence="1">
    <location>
        <begin position="1"/>
        <end position="11"/>
    </location>
</feature>
<keyword evidence="3" id="KW-1185">Reference proteome</keyword>
<name>A0ABS4IGE4_9BACI</name>
<evidence type="ECO:0000313" key="3">
    <source>
        <dbReference type="Proteomes" id="UP001519345"/>
    </source>
</evidence>
<evidence type="ECO:0000256" key="1">
    <source>
        <dbReference type="SAM" id="MobiDB-lite"/>
    </source>
</evidence>
<organism evidence="2 3">
    <name type="scientific">Virgibacillus natechei</name>
    <dbReference type="NCBI Taxonomy" id="1216297"/>
    <lineage>
        <taxon>Bacteria</taxon>
        <taxon>Bacillati</taxon>
        <taxon>Bacillota</taxon>
        <taxon>Bacilli</taxon>
        <taxon>Bacillales</taxon>
        <taxon>Bacillaceae</taxon>
        <taxon>Virgibacillus</taxon>
    </lineage>
</organism>
<sequence>MDREVRADSETGGHTGNMVPVFAEGVGSEKFNGTLDNTDIVQIIAEISEMDFEPGEIMQ</sequence>
<accession>A0ABS4IGE4</accession>